<organism evidence="2">
    <name type="scientific">Melanopsichium pennsylvanicum 4</name>
    <dbReference type="NCBI Taxonomy" id="1398559"/>
    <lineage>
        <taxon>Eukaryota</taxon>
        <taxon>Fungi</taxon>
        <taxon>Dikarya</taxon>
        <taxon>Basidiomycota</taxon>
        <taxon>Ustilaginomycotina</taxon>
        <taxon>Ustilaginomycetes</taxon>
        <taxon>Ustilaginales</taxon>
        <taxon>Ustilaginaceae</taxon>
        <taxon>Melanopsichium</taxon>
    </lineage>
</organism>
<sequence>MQKKARVVAPSKSKPAPKRNGKQASKLAAAAAKAASAATGPAPGEKYDFGAFF</sequence>
<reference evidence="2" key="1">
    <citation type="journal article" date="2014" name="Genome Biol. Evol.">
        <title>Gene Loss Rather Than Gene Gain Is Associated with a Host Jump from Monocots to Dicots in the Smut Fungus Melanopsichium pennsylvanicum.</title>
        <authorList>
            <person name="Sharma R."/>
            <person name="Mishra B."/>
            <person name="Runge F."/>
            <person name="Thines M."/>
        </authorList>
    </citation>
    <scope>NUCLEOTIDE SEQUENCE</scope>
    <source>
        <strain evidence="2">4</strain>
    </source>
</reference>
<accession>A0A077R5J9</accession>
<evidence type="ECO:0000256" key="1">
    <source>
        <dbReference type="SAM" id="MobiDB-lite"/>
    </source>
</evidence>
<evidence type="ECO:0000313" key="2">
    <source>
        <dbReference type="EMBL" id="CDI52269.1"/>
    </source>
</evidence>
<dbReference type="AlphaFoldDB" id="A0A077R5J9"/>
<protein>
    <submittedName>
        <fullName evidence="2">Uncharacterized protein</fullName>
    </submittedName>
</protein>
<feature type="region of interest" description="Disordered" evidence="1">
    <location>
        <begin position="1"/>
        <end position="27"/>
    </location>
</feature>
<proteinExistence type="predicted"/>
<name>A0A077R5J9_9BASI</name>
<dbReference type="EMBL" id="HG529535">
    <property type="protein sequence ID" value="CDI52269.1"/>
    <property type="molecule type" value="Genomic_DNA"/>
</dbReference>